<proteinExistence type="predicted"/>
<evidence type="ECO:0000313" key="1">
    <source>
        <dbReference type="EMBL" id="TVV70177.1"/>
    </source>
</evidence>
<evidence type="ECO:0000313" key="2">
    <source>
        <dbReference type="Proteomes" id="UP000318681"/>
    </source>
</evidence>
<gene>
    <name evidence="1" type="ORF">FOY91_19780</name>
</gene>
<protein>
    <submittedName>
        <fullName evidence="1">PIG-L family deacetylase</fullName>
    </submittedName>
</protein>
<comment type="caution">
    <text evidence="1">The sequence shown here is derived from an EMBL/GenBank/DDBJ whole genome shotgun (WGS) entry which is preliminary data.</text>
</comment>
<dbReference type="EMBL" id="VNIM01000138">
    <property type="protein sequence ID" value="TVV70177.1"/>
    <property type="molecule type" value="Genomic_DNA"/>
</dbReference>
<dbReference type="InterPro" id="IPR024078">
    <property type="entry name" value="LmbE-like_dom_sf"/>
</dbReference>
<name>A0A558QT05_9SPHN</name>
<dbReference type="SUPFAM" id="SSF102588">
    <property type="entry name" value="LmbE-like"/>
    <property type="match status" value="1"/>
</dbReference>
<dbReference type="Gene3D" id="3.40.50.10320">
    <property type="entry name" value="LmbE-like"/>
    <property type="match status" value="1"/>
</dbReference>
<sequence length="70" mass="7567">MRLRLGRPCTALIVAPHPDDEVIGAAGLIRALVNRGTRVRVLVVSDGAASHTGSRLWPRRRLVAARMAES</sequence>
<keyword evidence="2" id="KW-1185">Reference proteome</keyword>
<dbReference type="AlphaFoldDB" id="A0A558QT05"/>
<reference evidence="1 2" key="1">
    <citation type="submission" date="2019-07" db="EMBL/GenBank/DDBJ databases">
        <title>Sphingomonas solaris sp. nov., isolated from a solar panel from Boston, Massachusetts.</title>
        <authorList>
            <person name="Tanner K."/>
            <person name="Pascual J."/>
            <person name="Mancuso C."/>
            <person name="Pereto J."/>
            <person name="Khalil A."/>
            <person name="Vilanova C."/>
        </authorList>
    </citation>
    <scope>NUCLEOTIDE SEQUENCE [LARGE SCALE GENOMIC DNA]</scope>
    <source>
        <strain evidence="1 2">R4DWN</strain>
    </source>
</reference>
<accession>A0A558QT05</accession>
<dbReference type="Pfam" id="PF02585">
    <property type="entry name" value="PIG-L"/>
    <property type="match status" value="1"/>
</dbReference>
<dbReference type="Proteomes" id="UP000318681">
    <property type="component" value="Unassembled WGS sequence"/>
</dbReference>
<dbReference type="RefSeq" id="WP_145155570.1">
    <property type="nucleotide sequence ID" value="NZ_VNIM01000138.1"/>
</dbReference>
<organism evidence="1 2">
    <name type="scientific">Alterirhizorhabdus solaris</name>
    <dbReference type="NCBI Taxonomy" id="2529389"/>
    <lineage>
        <taxon>Bacteria</taxon>
        <taxon>Pseudomonadati</taxon>
        <taxon>Pseudomonadota</taxon>
        <taxon>Alphaproteobacteria</taxon>
        <taxon>Sphingomonadales</taxon>
        <taxon>Rhizorhabdaceae</taxon>
        <taxon>Alterirhizorhabdus</taxon>
    </lineage>
</organism>
<feature type="non-terminal residue" evidence="1">
    <location>
        <position position="70"/>
    </location>
</feature>
<dbReference type="InterPro" id="IPR003737">
    <property type="entry name" value="GlcNAc_PI_deacetylase-related"/>
</dbReference>
<dbReference type="OrthoDB" id="9790023at2"/>